<dbReference type="InterPro" id="IPR001849">
    <property type="entry name" value="PH_domain"/>
</dbReference>
<dbReference type="InterPro" id="IPR011993">
    <property type="entry name" value="PH-like_dom_sf"/>
</dbReference>
<feature type="compositionally biased region" description="Basic and acidic residues" evidence="1">
    <location>
        <begin position="1020"/>
        <end position="1029"/>
    </location>
</feature>
<protein>
    <submittedName>
        <fullName evidence="5">Ras-associated and pleckstrin homology domains-containing protein 1 isoform X1</fullName>
    </submittedName>
</protein>
<feature type="compositionally biased region" description="Basic and acidic residues" evidence="1">
    <location>
        <begin position="774"/>
        <end position="785"/>
    </location>
</feature>
<dbReference type="SUPFAM" id="SSF50729">
    <property type="entry name" value="PH domain-like"/>
    <property type="match status" value="1"/>
</dbReference>
<reference evidence="5" key="1">
    <citation type="submission" date="2025-08" db="UniProtKB">
        <authorList>
            <consortium name="RefSeq"/>
        </authorList>
    </citation>
    <scope>IDENTIFICATION</scope>
    <source>
        <tissue evidence="5">Whole larvae</tissue>
    </source>
</reference>
<dbReference type="RefSeq" id="XP_026756847.2">
    <property type="nucleotide sequence ID" value="XM_026901046.3"/>
</dbReference>
<evidence type="ECO:0000313" key="4">
    <source>
        <dbReference type="Proteomes" id="UP001652740"/>
    </source>
</evidence>
<feature type="region of interest" description="Disordered" evidence="1">
    <location>
        <begin position="525"/>
        <end position="570"/>
    </location>
</feature>
<dbReference type="SMART" id="SM00233">
    <property type="entry name" value="PH"/>
    <property type="match status" value="1"/>
</dbReference>
<feature type="compositionally biased region" description="Basic and acidic residues" evidence="1">
    <location>
        <begin position="635"/>
        <end position="650"/>
    </location>
</feature>
<dbReference type="GeneID" id="113516613"/>
<evidence type="ECO:0000259" key="2">
    <source>
        <dbReference type="PROSITE" id="PS50003"/>
    </source>
</evidence>
<feature type="compositionally biased region" description="Polar residues" evidence="1">
    <location>
        <begin position="164"/>
        <end position="180"/>
    </location>
</feature>
<evidence type="ECO:0000313" key="5">
    <source>
        <dbReference type="RefSeq" id="XP_026756847.2"/>
    </source>
</evidence>
<feature type="compositionally biased region" description="Basic and acidic residues" evidence="1">
    <location>
        <begin position="873"/>
        <end position="883"/>
    </location>
</feature>
<dbReference type="Proteomes" id="UP001652740">
    <property type="component" value="Unplaced"/>
</dbReference>
<feature type="compositionally biased region" description="Polar residues" evidence="1">
    <location>
        <begin position="861"/>
        <end position="872"/>
    </location>
</feature>
<dbReference type="PANTHER" id="PTHR11243">
    <property type="entry name" value="GROWTH FACTOR RECEPTOR-BOUND PROTEIN"/>
    <property type="match status" value="1"/>
</dbReference>
<dbReference type="CDD" id="cd16138">
    <property type="entry name" value="RA_MRL_MIG10"/>
    <property type="match status" value="1"/>
</dbReference>
<dbReference type="PROSITE" id="PS50003">
    <property type="entry name" value="PH_DOMAIN"/>
    <property type="match status" value="1"/>
</dbReference>
<feature type="compositionally biased region" description="Low complexity" evidence="1">
    <location>
        <begin position="1051"/>
        <end position="1061"/>
    </location>
</feature>
<dbReference type="SUPFAM" id="SSF54236">
    <property type="entry name" value="Ubiquitin-like"/>
    <property type="match status" value="1"/>
</dbReference>
<dbReference type="Pfam" id="PF00169">
    <property type="entry name" value="PH"/>
    <property type="match status" value="1"/>
</dbReference>
<dbReference type="InterPro" id="IPR039665">
    <property type="entry name" value="PH_APBB1IP"/>
</dbReference>
<feature type="region of interest" description="Disordered" evidence="1">
    <location>
        <begin position="1009"/>
        <end position="1061"/>
    </location>
</feature>
<dbReference type="Gene3D" id="2.30.29.30">
    <property type="entry name" value="Pleckstrin-homology domain (PH domain)/Phosphotyrosine-binding domain (PTB)"/>
    <property type="match status" value="1"/>
</dbReference>
<proteinExistence type="predicted"/>
<evidence type="ECO:0000259" key="3">
    <source>
        <dbReference type="PROSITE" id="PS50200"/>
    </source>
</evidence>
<feature type="compositionally biased region" description="Low complexity" evidence="1">
    <location>
        <begin position="547"/>
        <end position="570"/>
    </location>
</feature>
<dbReference type="KEGG" id="gmw:113516613"/>
<feature type="domain" description="Ras-associating" evidence="3">
    <location>
        <begin position="233"/>
        <end position="319"/>
    </location>
</feature>
<dbReference type="GO" id="GO:0007165">
    <property type="term" value="P:signal transduction"/>
    <property type="evidence" value="ECO:0007669"/>
    <property type="project" value="InterPro"/>
</dbReference>
<dbReference type="CDD" id="cd01259">
    <property type="entry name" value="PH_APBB1IP"/>
    <property type="match status" value="1"/>
</dbReference>
<feature type="compositionally biased region" description="Polar residues" evidence="1">
    <location>
        <begin position="788"/>
        <end position="836"/>
    </location>
</feature>
<dbReference type="PANTHER" id="PTHR11243:SF23">
    <property type="entry name" value="LD06925P"/>
    <property type="match status" value="1"/>
</dbReference>
<dbReference type="Pfam" id="PF21989">
    <property type="entry name" value="RA_2"/>
    <property type="match status" value="1"/>
</dbReference>
<dbReference type="FunCoup" id="A0A6J1WPA9">
    <property type="interactions" value="4"/>
</dbReference>
<dbReference type="AlphaFoldDB" id="A0A6J1WPA9"/>
<dbReference type="InParanoid" id="A0A6J1WPA9"/>
<dbReference type="SMART" id="SM00314">
    <property type="entry name" value="RA"/>
    <property type="match status" value="1"/>
</dbReference>
<feature type="region of interest" description="Disordered" evidence="1">
    <location>
        <begin position="133"/>
        <end position="180"/>
    </location>
</feature>
<feature type="compositionally biased region" description="Polar residues" evidence="1">
    <location>
        <begin position="525"/>
        <end position="546"/>
    </location>
</feature>
<feature type="region of interest" description="Disordered" evidence="1">
    <location>
        <begin position="720"/>
        <end position="843"/>
    </location>
</feature>
<dbReference type="InterPro" id="IPR029071">
    <property type="entry name" value="Ubiquitin-like_domsf"/>
</dbReference>
<dbReference type="GO" id="GO:0071944">
    <property type="term" value="C:cell periphery"/>
    <property type="evidence" value="ECO:0007669"/>
    <property type="project" value="UniProtKB-ARBA"/>
</dbReference>
<feature type="compositionally biased region" description="Pro residues" evidence="1">
    <location>
        <begin position="912"/>
        <end position="921"/>
    </location>
</feature>
<dbReference type="PROSITE" id="PS50200">
    <property type="entry name" value="RA"/>
    <property type="match status" value="1"/>
</dbReference>
<accession>A0A6J1WPA9</accession>
<keyword evidence="4" id="KW-1185">Reference proteome</keyword>
<dbReference type="GO" id="GO:0048699">
    <property type="term" value="P:generation of neurons"/>
    <property type="evidence" value="ECO:0007669"/>
    <property type="project" value="UniProtKB-ARBA"/>
</dbReference>
<feature type="domain" description="PH" evidence="2">
    <location>
        <begin position="374"/>
        <end position="485"/>
    </location>
</feature>
<feature type="region of interest" description="Disordered" evidence="1">
    <location>
        <begin position="611"/>
        <end position="650"/>
    </location>
</feature>
<dbReference type="InterPro" id="IPR000159">
    <property type="entry name" value="RA_dom"/>
</dbReference>
<sequence length="1061" mass="118353">MFICESYSSCNVNEMMELQLTETNKWNRGGFLSTLNRSFRLASGKSRSVNSSPIENKSTLEQTLNMSMGLNSSNDASSALRPLEIVAPRIDTYRFSMANLEETQDADLDAILGELCALDSEYDEEISRVASGYSSVSKERGESSTENCPQRTDCGKECADGTPITRTDSPDNDSAFSDTVSMLSSESSASSSASAKCKALKLNIQETLKGPNFKQKADKIKLALERMREASVKKIFIKAFSVDGSAKSLMVDEKMTCGYVARLLADKNHVSMEPKWAVVEHLPDLHMERVYEDHEMLVDNVMLWTRDSKNKILFSERPDKIALFQTPEKFLLTEDDRGWSCEHDEHSRQVIIEEFFGQSGGTISSMPSVSGHSVPPMEGPLYLKSELKKGWKKFHFVLRPSGLYYSPKDKVKTSKELVCLATFDNNEVYRGLNWKRKYKSPTDYCFAIKHPKLQQPKSVKFIKFLCADDQQTLERWVTAMRIAKHGRQLLENYRALVEELTQEDIDHLAHARSCSITSIPTKTNGNATVGINSPAQSTSSNVSVANSDISSGRHSRASSSSSSGCLSDGGTASESAFDCEFPMGTIKRKPSMKPNIPLTWMTRQLKEMVEKGGDCEGEEEGGGDGGTLTRRPRKTRTEDSTLKRHHTLESSDKVVYNTASTSHVVSVSSPVRHEPPSPSFGHYESIPRDNIYRSIGDNNSSLYGYTTIYDKIQRPQEANNVEDLPLPPPPNEDIPDAMFSSTLSLDSLPPPPPLEPIEDLSGSQLSLPPPPPEHTIEAHSGRVHDIVSQLTAQQIEQTARAGQSRTSSRNSDPSRTFPRQPSLDSVNSDTSRTSSLHSDKSMYGQQNVAYGACLVELQTKKISNGSPSLQKKLTSETSKERTTSIKKVNFADDLPTCSDTKKNKKISFNLKEPPPSSPRKPPPPKRNESTRLSSPKKLADSNSNPPKEFLKDLQRVMRKKWQVAQKCKLEPTTTPHEVLGFREYPLSEVYKETSVSMWVQEHYGSGVEDPFYENVYGREPQPRREEPKPIIKKRPPPTPPRRSESTHLSTHPHVTTTQPTV</sequence>
<organism evidence="4 5">
    <name type="scientific">Galleria mellonella</name>
    <name type="common">Greater wax moth</name>
    <dbReference type="NCBI Taxonomy" id="7137"/>
    <lineage>
        <taxon>Eukaryota</taxon>
        <taxon>Metazoa</taxon>
        <taxon>Ecdysozoa</taxon>
        <taxon>Arthropoda</taxon>
        <taxon>Hexapoda</taxon>
        <taxon>Insecta</taxon>
        <taxon>Pterygota</taxon>
        <taxon>Neoptera</taxon>
        <taxon>Endopterygota</taxon>
        <taxon>Lepidoptera</taxon>
        <taxon>Glossata</taxon>
        <taxon>Ditrysia</taxon>
        <taxon>Pyraloidea</taxon>
        <taxon>Pyralidae</taxon>
        <taxon>Galleriinae</taxon>
        <taxon>Galleria</taxon>
    </lineage>
</organism>
<gene>
    <name evidence="5" type="primary">LOC113516613</name>
</gene>
<name>A0A6J1WPA9_GALME</name>
<dbReference type="InterPro" id="IPR039664">
    <property type="entry name" value="GRB/APBB1IP"/>
</dbReference>
<feature type="region of interest" description="Disordered" evidence="1">
    <location>
        <begin position="861"/>
        <end position="953"/>
    </location>
</feature>
<dbReference type="Gene3D" id="3.10.20.90">
    <property type="entry name" value="Phosphatidylinositol 3-kinase Catalytic Subunit, Chain A, domain 1"/>
    <property type="match status" value="1"/>
</dbReference>
<evidence type="ECO:0000256" key="1">
    <source>
        <dbReference type="SAM" id="MobiDB-lite"/>
    </source>
</evidence>